<evidence type="ECO:0000256" key="2">
    <source>
        <dbReference type="PROSITE-ProRule" id="PRU00504"/>
    </source>
</evidence>
<evidence type="ECO:0000313" key="4">
    <source>
        <dbReference type="Proteomes" id="UP000265882"/>
    </source>
</evidence>
<comment type="caution">
    <text evidence="3">The sequence shown here is derived from an EMBL/GenBank/DDBJ whole genome shotgun (WGS) entry which is preliminary data.</text>
</comment>
<dbReference type="PROSITE" id="PS51125">
    <property type="entry name" value="NHL"/>
    <property type="match status" value="1"/>
</dbReference>
<proteinExistence type="predicted"/>
<name>A0A3A4P1G5_ABYX5</name>
<feature type="repeat" description="NHL" evidence="2">
    <location>
        <begin position="240"/>
        <end position="283"/>
    </location>
</feature>
<accession>A0A3A4P1G5</accession>
<dbReference type="CDD" id="cd05819">
    <property type="entry name" value="NHL"/>
    <property type="match status" value="1"/>
</dbReference>
<gene>
    <name evidence="3" type="ORF">C4520_00550</name>
</gene>
<dbReference type="PANTHER" id="PTHR24104">
    <property type="entry name" value="E3 UBIQUITIN-PROTEIN LIGASE NHLRC1-RELATED"/>
    <property type="match status" value="1"/>
</dbReference>
<reference evidence="3 4" key="1">
    <citation type="journal article" date="2017" name="ISME J.">
        <title>Energy and carbon metabolisms in a deep terrestrial subsurface fluid microbial community.</title>
        <authorList>
            <person name="Momper L."/>
            <person name="Jungbluth S.P."/>
            <person name="Lee M.D."/>
            <person name="Amend J.P."/>
        </authorList>
    </citation>
    <scope>NUCLEOTIDE SEQUENCE [LARGE SCALE GENOMIC DNA]</scope>
    <source>
        <strain evidence="3">SURF_5</strain>
    </source>
</reference>
<dbReference type="Proteomes" id="UP000265882">
    <property type="component" value="Unassembled WGS sequence"/>
</dbReference>
<dbReference type="GO" id="GO:0008270">
    <property type="term" value="F:zinc ion binding"/>
    <property type="evidence" value="ECO:0007669"/>
    <property type="project" value="UniProtKB-KW"/>
</dbReference>
<evidence type="ECO:0000313" key="3">
    <source>
        <dbReference type="EMBL" id="RJP26568.1"/>
    </source>
</evidence>
<dbReference type="GO" id="GO:0000209">
    <property type="term" value="P:protein polyubiquitination"/>
    <property type="evidence" value="ECO:0007669"/>
    <property type="project" value="TreeGrafter"/>
</dbReference>
<dbReference type="GO" id="GO:0043161">
    <property type="term" value="P:proteasome-mediated ubiquitin-dependent protein catabolic process"/>
    <property type="evidence" value="ECO:0007669"/>
    <property type="project" value="TreeGrafter"/>
</dbReference>
<dbReference type="Pfam" id="PF17170">
    <property type="entry name" value="DUF5128"/>
    <property type="match status" value="1"/>
</dbReference>
<protein>
    <recommendedName>
        <fullName evidence="5">6-bladed beta-propeller</fullName>
    </recommendedName>
</protein>
<dbReference type="InterPro" id="IPR011042">
    <property type="entry name" value="6-blade_b-propeller_TolB-like"/>
</dbReference>
<keyword evidence="1" id="KW-0677">Repeat</keyword>
<dbReference type="AlphaFoldDB" id="A0A3A4P1G5"/>
<organism evidence="3 4">
    <name type="scientific">Abyssobacteria bacterium (strain SURF_5)</name>
    <dbReference type="NCBI Taxonomy" id="2093360"/>
    <lineage>
        <taxon>Bacteria</taxon>
        <taxon>Pseudomonadati</taxon>
        <taxon>Candidatus Hydrogenedentota</taxon>
        <taxon>Candidatus Abyssobacteria</taxon>
    </lineage>
</organism>
<dbReference type="SUPFAM" id="SSF63829">
    <property type="entry name" value="Calcium-dependent phosphotriesterase"/>
    <property type="match status" value="1"/>
</dbReference>
<dbReference type="PANTHER" id="PTHR24104:SF25">
    <property type="entry name" value="PROTEIN LIN-41"/>
    <property type="match status" value="1"/>
</dbReference>
<sequence>MKIKRERQNVNKKSAGVCLIQRLHSFSFIIFAVTLSLFVASPTYAALKIEAVHLYDLQGPTKDSRFRNHNAVLCDPERNEMYVVDTGNGCIRIFGKEGLQIFQFENDDLSLPLSVALNDLGDIYVLQSGSGGRSIKVFDFRGKYLSQLKLQGLPDGDSVMPEAIAIDSRNTVYVSDPKHGRLLAFDSEGRLKFTITPEMSEKDREEVIFGNLMIDKEDRVYLPVSTLGTILVFDSQGQLVTNFGIKGGGPGKLAFPVDVVADNRGRMLVLDKQRHCISVFDSQGNYQTEFGGMGISPGWFFFPSGLEIDRYGRLYVSQRYGDKVQVLKVKEVVE</sequence>
<dbReference type="InterPro" id="IPR050952">
    <property type="entry name" value="TRIM-NHL_E3_ligases"/>
</dbReference>
<evidence type="ECO:0008006" key="5">
    <source>
        <dbReference type="Google" id="ProtNLM"/>
    </source>
</evidence>
<dbReference type="EMBL" id="QZKU01000006">
    <property type="protein sequence ID" value="RJP26568.1"/>
    <property type="molecule type" value="Genomic_DNA"/>
</dbReference>
<dbReference type="GO" id="GO:0061630">
    <property type="term" value="F:ubiquitin protein ligase activity"/>
    <property type="evidence" value="ECO:0007669"/>
    <property type="project" value="TreeGrafter"/>
</dbReference>
<evidence type="ECO:0000256" key="1">
    <source>
        <dbReference type="ARBA" id="ARBA00022737"/>
    </source>
</evidence>
<dbReference type="Gene3D" id="2.120.10.30">
    <property type="entry name" value="TolB, C-terminal domain"/>
    <property type="match status" value="2"/>
</dbReference>
<dbReference type="InterPro" id="IPR001258">
    <property type="entry name" value="NHL_repeat"/>
</dbReference>